<dbReference type="OrthoDB" id="10506162at2759"/>
<protein>
    <submittedName>
        <fullName evidence="3">Uncharacterized protein</fullName>
    </submittedName>
</protein>
<dbReference type="EMBL" id="HF935294">
    <property type="protein sequence ID" value="CCX06528.1"/>
    <property type="molecule type" value="Genomic_DNA"/>
</dbReference>
<proteinExistence type="predicted"/>
<accession>U4L2Q8</accession>
<feature type="compositionally biased region" description="Pro residues" evidence="1">
    <location>
        <begin position="158"/>
        <end position="167"/>
    </location>
</feature>
<keyword evidence="2" id="KW-0472">Membrane</keyword>
<organism evidence="3 4">
    <name type="scientific">Pyronema omphalodes (strain CBS 100304)</name>
    <name type="common">Pyronema confluens</name>
    <dbReference type="NCBI Taxonomy" id="1076935"/>
    <lineage>
        <taxon>Eukaryota</taxon>
        <taxon>Fungi</taxon>
        <taxon>Dikarya</taxon>
        <taxon>Ascomycota</taxon>
        <taxon>Pezizomycotina</taxon>
        <taxon>Pezizomycetes</taxon>
        <taxon>Pezizales</taxon>
        <taxon>Pyronemataceae</taxon>
        <taxon>Pyronema</taxon>
    </lineage>
</organism>
<feature type="compositionally biased region" description="Basic and acidic residues" evidence="1">
    <location>
        <begin position="89"/>
        <end position="121"/>
    </location>
</feature>
<feature type="compositionally biased region" description="Polar residues" evidence="1">
    <location>
        <begin position="1"/>
        <end position="12"/>
    </location>
</feature>
<gene>
    <name evidence="3" type="ORF">PCON_06115</name>
</gene>
<dbReference type="Proteomes" id="UP000018144">
    <property type="component" value="Unassembled WGS sequence"/>
</dbReference>
<keyword evidence="2" id="KW-1133">Transmembrane helix</keyword>
<evidence type="ECO:0000256" key="1">
    <source>
        <dbReference type="SAM" id="MobiDB-lite"/>
    </source>
</evidence>
<evidence type="ECO:0000256" key="2">
    <source>
        <dbReference type="SAM" id="Phobius"/>
    </source>
</evidence>
<feature type="compositionally biased region" description="Basic and acidic residues" evidence="1">
    <location>
        <begin position="28"/>
        <end position="69"/>
    </location>
</feature>
<name>U4L2Q8_PYROM</name>
<feature type="compositionally biased region" description="Low complexity" evidence="1">
    <location>
        <begin position="146"/>
        <end position="157"/>
    </location>
</feature>
<evidence type="ECO:0000313" key="3">
    <source>
        <dbReference type="EMBL" id="CCX06528.1"/>
    </source>
</evidence>
<sequence length="313" mass="35264">MAQTLKAQSFSTVRDAATETKSPPPPNLRDRASTEDAAPRPPQREPREHRERDRMDHPAARDLARKQREAIVITDSPVRQRSAAQPLPESRESRESRDREVREMREVHNVREACEAREPRETPQAQQSKKRKLAAPAHNAGDTRFPHLPSVPSLALAPPAPPPPKPQPDALALTIASYRTSQSRRAADITIALKHRSESQEMIGTHDRWSQFSRGPEIAKLDLLRTLDSAIAADREILRILTQELKDTLAARELVGGIVDGDVQERVEKFTTGPRRIIGRPKKKWSIWTFLGKVIMVLALLAAAWVAREWNII</sequence>
<evidence type="ECO:0000313" key="4">
    <source>
        <dbReference type="Proteomes" id="UP000018144"/>
    </source>
</evidence>
<keyword evidence="2" id="KW-0812">Transmembrane</keyword>
<keyword evidence="4" id="KW-1185">Reference proteome</keyword>
<dbReference type="AlphaFoldDB" id="U4L2Q8"/>
<feature type="transmembrane region" description="Helical" evidence="2">
    <location>
        <begin position="285"/>
        <end position="307"/>
    </location>
</feature>
<feature type="region of interest" description="Disordered" evidence="1">
    <location>
        <begin position="1"/>
        <end position="169"/>
    </location>
</feature>
<reference evidence="3 4" key="1">
    <citation type="journal article" date="2013" name="PLoS Genet.">
        <title>The genome and development-dependent transcriptomes of Pyronema confluens: a window into fungal evolution.</title>
        <authorList>
            <person name="Traeger S."/>
            <person name="Altegoer F."/>
            <person name="Freitag M."/>
            <person name="Gabaldon T."/>
            <person name="Kempken F."/>
            <person name="Kumar A."/>
            <person name="Marcet-Houben M."/>
            <person name="Poggeler S."/>
            <person name="Stajich J.E."/>
            <person name="Nowrousian M."/>
        </authorList>
    </citation>
    <scope>NUCLEOTIDE SEQUENCE [LARGE SCALE GENOMIC DNA]</scope>
    <source>
        <strain evidence="4">CBS 100304</strain>
        <tissue evidence="3">Vegetative mycelium</tissue>
    </source>
</reference>